<name>I5C3V6_9BACT</name>
<dbReference type="InterPro" id="IPR000674">
    <property type="entry name" value="Ald_Oxase/Xan_DH_a/b"/>
</dbReference>
<gene>
    <name evidence="2" type="ORF">A3SI_09992</name>
</gene>
<protein>
    <submittedName>
        <fullName evidence="2">Isoquinoline 1-oxidoreductase</fullName>
    </submittedName>
</protein>
<dbReference type="SMART" id="SM01008">
    <property type="entry name" value="Ald_Xan_dh_C"/>
    <property type="match status" value="1"/>
</dbReference>
<accession>I5C3V6</accession>
<keyword evidence="3" id="KW-1185">Reference proteome</keyword>
<dbReference type="PANTHER" id="PTHR47495">
    <property type="entry name" value="ALDEHYDE DEHYDROGENASE"/>
    <property type="match status" value="1"/>
</dbReference>
<evidence type="ECO:0000313" key="3">
    <source>
        <dbReference type="Proteomes" id="UP000005551"/>
    </source>
</evidence>
<dbReference type="RefSeq" id="WP_009054993.1">
    <property type="nucleotide sequence ID" value="NZ_AJYA01000020.1"/>
</dbReference>
<dbReference type="PATRIC" id="fig|1189621.3.peg.2080"/>
<dbReference type="InterPro" id="IPR008274">
    <property type="entry name" value="AldOxase/xan_DH_MoCoBD1"/>
</dbReference>
<dbReference type="Pfam" id="PF02738">
    <property type="entry name" value="MoCoBD_1"/>
    <property type="match status" value="1"/>
</dbReference>
<dbReference type="InterPro" id="IPR046867">
    <property type="entry name" value="AldOxase/xan_DH_MoCoBD2"/>
</dbReference>
<dbReference type="PANTHER" id="PTHR47495:SF3">
    <property type="entry name" value="BLR6219 PROTEIN"/>
    <property type="match status" value="1"/>
</dbReference>
<dbReference type="OrthoDB" id="605889at2"/>
<reference evidence="2 3" key="1">
    <citation type="submission" date="2012-05" db="EMBL/GenBank/DDBJ databases">
        <title>Genome sequence of Nitritalea halalkaliphila LW7.</title>
        <authorList>
            <person name="Jangir P.K."/>
            <person name="Singh A."/>
            <person name="Shivaji S."/>
            <person name="Sharma R."/>
        </authorList>
    </citation>
    <scope>NUCLEOTIDE SEQUENCE [LARGE SCALE GENOMIC DNA]</scope>
    <source>
        <strain evidence="2 3">LW7</strain>
    </source>
</reference>
<dbReference type="EMBL" id="AJYA01000020">
    <property type="protein sequence ID" value="EIM76508.1"/>
    <property type="molecule type" value="Genomic_DNA"/>
</dbReference>
<sequence>MEGVGKIARRDFLKVTSLLGGGLLIGFPFVGKSEAVAATEFIPNAYIKLAADGQITLLAPNPEIGQGVKTALPMLLAEEMDLDWNSIQVEQAHYDAKKYGVQIAGGSGSVRNRWEETRKAGATARLMLVQAAAQKWGVSPEACTTQAGKVIHPKGSPSLAYADLVADAAKLPVPEQVKLKDKKDFRLIGKRIENVDNPAILTGKPLFGLDYRTEGMYMAVVARPPAFGLKLGSFDASAAEAIPGVHKVVQAGDVVAVLAKNTWTAKKGRDALKIDWVRDTPAESSAEQEKTLAALTETLAERPTRKDGNPEEQLTGGTVLEALYEAPLLPHATLEPMNFFADVKGDRAYLYGPVQTPARTQAEVARVLGIPAENIEIGLSRMGGGFGRRLMADFTVEAAQISAAAQEPVLLVWMREDDMQAGMYRPNGRYRYKAKISDSGSIQAWHLSAAALNSRRASLGPSFPAGTLENFRIDDHNLSSNVTTAPWRAPNHNIVCWAEQSFLDECAHAAGKDPLKLQLELLDRAIANPVGELNYDPKRYKGVIEAVAQMSKWDNNRSGGPRFQGFAAHYSFMSYVAEVVEIEMVNNKPKIVKVYAAVDCGQVVNLSGAENQIEGGIVDGIGHALFGELTLKEGKVAEQNFNAYRLAMLRDAPVQIETKFLDTPYPPTGLGEPGLPPAIPAFTNAIFAATGKRVRSLPLSKMDFNV</sequence>
<evidence type="ECO:0000313" key="2">
    <source>
        <dbReference type="EMBL" id="EIM76508.1"/>
    </source>
</evidence>
<dbReference type="PROSITE" id="PS51318">
    <property type="entry name" value="TAT"/>
    <property type="match status" value="1"/>
</dbReference>
<feature type="domain" description="Aldehyde oxidase/xanthine dehydrogenase a/b hammerhead" evidence="1">
    <location>
        <begin position="202"/>
        <end position="280"/>
    </location>
</feature>
<dbReference type="Gene3D" id="3.30.365.10">
    <property type="entry name" value="Aldehyde oxidase/xanthine dehydrogenase, molybdopterin binding domain"/>
    <property type="match status" value="4"/>
</dbReference>
<dbReference type="Pfam" id="PF20256">
    <property type="entry name" value="MoCoBD_2"/>
    <property type="match status" value="2"/>
</dbReference>
<dbReference type="STRING" id="1189621.A3SI_09992"/>
<evidence type="ECO:0000259" key="1">
    <source>
        <dbReference type="SMART" id="SM01008"/>
    </source>
</evidence>
<dbReference type="GO" id="GO:0016491">
    <property type="term" value="F:oxidoreductase activity"/>
    <property type="evidence" value="ECO:0007669"/>
    <property type="project" value="InterPro"/>
</dbReference>
<dbReference type="Proteomes" id="UP000005551">
    <property type="component" value="Unassembled WGS sequence"/>
</dbReference>
<dbReference type="Gene3D" id="3.90.1170.50">
    <property type="entry name" value="Aldehyde oxidase/xanthine dehydrogenase, a/b hammerhead"/>
    <property type="match status" value="1"/>
</dbReference>
<dbReference type="InterPro" id="IPR012368">
    <property type="entry name" value="OxRdtase_Mopterin-bd_su_IorB"/>
</dbReference>
<dbReference type="InterPro" id="IPR037165">
    <property type="entry name" value="AldOxase/xan_DH_Mopterin-bd_sf"/>
</dbReference>
<organism evidence="2 3">
    <name type="scientific">Nitritalea halalkaliphila LW7</name>
    <dbReference type="NCBI Taxonomy" id="1189621"/>
    <lineage>
        <taxon>Bacteria</taxon>
        <taxon>Pseudomonadati</taxon>
        <taxon>Bacteroidota</taxon>
        <taxon>Cytophagia</taxon>
        <taxon>Cytophagales</taxon>
        <taxon>Cyclobacteriaceae</taxon>
        <taxon>Nitritalea</taxon>
    </lineage>
</organism>
<dbReference type="PIRSF" id="PIRSF036389">
    <property type="entry name" value="IOR_B"/>
    <property type="match status" value="1"/>
</dbReference>
<comment type="caution">
    <text evidence="2">The sequence shown here is derived from an EMBL/GenBank/DDBJ whole genome shotgun (WGS) entry which is preliminary data.</text>
</comment>
<dbReference type="InterPro" id="IPR052516">
    <property type="entry name" value="N-heterocyclic_Hydroxylase"/>
</dbReference>
<dbReference type="SUPFAM" id="SSF56003">
    <property type="entry name" value="Molybdenum cofactor-binding domain"/>
    <property type="match status" value="2"/>
</dbReference>
<dbReference type="InterPro" id="IPR006311">
    <property type="entry name" value="TAT_signal"/>
</dbReference>
<proteinExistence type="predicted"/>
<dbReference type="AlphaFoldDB" id="I5C3V6"/>